<organism evidence="2 3">
    <name type="scientific">Penicillium thymicola</name>
    <dbReference type="NCBI Taxonomy" id="293382"/>
    <lineage>
        <taxon>Eukaryota</taxon>
        <taxon>Fungi</taxon>
        <taxon>Dikarya</taxon>
        <taxon>Ascomycota</taxon>
        <taxon>Pezizomycotina</taxon>
        <taxon>Eurotiomycetes</taxon>
        <taxon>Eurotiomycetidae</taxon>
        <taxon>Eurotiales</taxon>
        <taxon>Aspergillaceae</taxon>
        <taxon>Penicillium</taxon>
    </lineage>
</organism>
<accession>A0AAI9TAU9</accession>
<keyword evidence="3" id="KW-1185">Reference proteome</keyword>
<reference evidence="2" key="1">
    <citation type="submission" date="2015-06" db="EMBL/GenBank/DDBJ databases">
        <authorList>
            <person name="Nguyen H."/>
        </authorList>
    </citation>
    <scope>NUCLEOTIDE SEQUENCE</scope>
    <source>
        <strain evidence="2">DAOM 180753</strain>
    </source>
</reference>
<name>A0AAI9TAU9_PENTH</name>
<comment type="caution">
    <text evidence="2">The sequence shown here is derived from an EMBL/GenBank/DDBJ whole genome shotgun (WGS) entry which is preliminary data.</text>
</comment>
<feature type="region of interest" description="Disordered" evidence="1">
    <location>
        <begin position="23"/>
        <end position="82"/>
    </location>
</feature>
<dbReference type="EMBL" id="LACB01000437">
    <property type="protein sequence ID" value="KAJ9483365.1"/>
    <property type="molecule type" value="Genomic_DNA"/>
</dbReference>
<reference evidence="2" key="2">
    <citation type="journal article" date="2016" name="Fungal Biol.">
        <title>Ochratoxin A production by Penicillium thymicola.</title>
        <authorList>
            <person name="Nguyen H.D.T."/>
            <person name="McMullin D.R."/>
            <person name="Ponomareva E."/>
            <person name="Riley R."/>
            <person name="Pomraning K.R."/>
            <person name="Baker S.E."/>
            <person name="Seifert K.A."/>
        </authorList>
    </citation>
    <scope>NUCLEOTIDE SEQUENCE</scope>
    <source>
        <strain evidence="2">DAOM 180753</strain>
    </source>
</reference>
<proteinExistence type="predicted"/>
<sequence length="82" mass="9139">MKLEDPEYGSHYGFDDEIEFDTQASSQWDSFGVSKNSSLPNTNKNTPTQLTSCTSQPASPTTEQTQRSMPFKPPNQPSISQH</sequence>
<dbReference type="AlphaFoldDB" id="A0AAI9TAU9"/>
<evidence type="ECO:0000313" key="2">
    <source>
        <dbReference type="EMBL" id="KAJ9483365.1"/>
    </source>
</evidence>
<feature type="compositionally biased region" description="Polar residues" evidence="1">
    <location>
        <begin position="23"/>
        <end position="68"/>
    </location>
</feature>
<evidence type="ECO:0000256" key="1">
    <source>
        <dbReference type="SAM" id="MobiDB-lite"/>
    </source>
</evidence>
<evidence type="ECO:0000313" key="3">
    <source>
        <dbReference type="Proteomes" id="UP001227192"/>
    </source>
</evidence>
<dbReference type="Proteomes" id="UP001227192">
    <property type="component" value="Unassembled WGS sequence"/>
</dbReference>
<gene>
    <name evidence="2" type="ORF">VN97_g10043</name>
</gene>
<protein>
    <submittedName>
        <fullName evidence="2">Uncharacterized protein</fullName>
    </submittedName>
</protein>